<dbReference type="AlphaFoldDB" id="A0AAW0PE50"/>
<proteinExistence type="predicted"/>
<evidence type="ECO:0000313" key="1">
    <source>
        <dbReference type="EMBL" id="KAK7925011.1"/>
    </source>
</evidence>
<reference evidence="2" key="1">
    <citation type="submission" date="2024-04" db="EMBL/GenBank/DDBJ databases">
        <title>Salinicola lusitanus LLJ914,a marine bacterium isolated from the Okinawa Trough.</title>
        <authorList>
            <person name="Li J."/>
        </authorList>
    </citation>
    <scope>NUCLEOTIDE SEQUENCE [LARGE SCALE GENOMIC DNA]</scope>
</reference>
<gene>
    <name evidence="1" type="ORF">WMY93_007321</name>
</gene>
<sequence>MLVRYEPSRTLRTSGTGLLLVPREAAATLFCHTEATHTHTQKNRSVSSTEGQRRAAAVSFLQKFPLTDADTDSDMAQTYTEENRHLTLKQLNNRTNNKYLSKNYIPAYPRPELHVSHVSHSTDLMGLRGIQRDRHSRGFRDPNGTGLVWFSLTVTNADLMEAESRRMKMVKPGGIVERFSLTGNEGWNLRMFATSPAFLSSSRYGSYRLTFDLRDVLDRYSEQFCCGLTR</sequence>
<dbReference type="Proteomes" id="UP001460270">
    <property type="component" value="Unassembled WGS sequence"/>
</dbReference>
<accession>A0AAW0PE50</accession>
<comment type="caution">
    <text evidence="1">The sequence shown here is derived from an EMBL/GenBank/DDBJ whole genome shotgun (WGS) entry which is preliminary data.</text>
</comment>
<organism evidence="1 2">
    <name type="scientific">Mugilogobius chulae</name>
    <name type="common">yellowstripe goby</name>
    <dbReference type="NCBI Taxonomy" id="88201"/>
    <lineage>
        <taxon>Eukaryota</taxon>
        <taxon>Metazoa</taxon>
        <taxon>Chordata</taxon>
        <taxon>Craniata</taxon>
        <taxon>Vertebrata</taxon>
        <taxon>Euteleostomi</taxon>
        <taxon>Actinopterygii</taxon>
        <taxon>Neopterygii</taxon>
        <taxon>Teleostei</taxon>
        <taxon>Neoteleostei</taxon>
        <taxon>Acanthomorphata</taxon>
        <taxon>Gobiaria</taxon>
        <taxon>Gobiiformes</taxon>
        <taxon>Gobioidei</taxon>
        <taxon>Gobiidae</taxon>
        <taxon>Gobionellinae</taxon>
        <taxon>Mugilogobius</taxon>
    </lineage>
</organism>
<dbReference type="EMBL" id="JBBPFD010000005">
    <property type="protein sequence ID" value="KAK7925011.1"/>
    <property type="molecule type" value="Genomic_DNA"/>
</dbReference>
<name>A0AAW0PE50_9GOBI</name>
<keyword evidence="2" id="KW-1185">Reference proteome</keyword>
<evidence type="ECO:0000313" key="2">
    <source>
        <dbReference type="Proteomes" id="UP001460270"/>
    </source>
</evidence>
<protein>
    <submittedName>
        <fullName evidence="1">Uncharacterized protein</fullName>
    </submittedName>
</protein>